<gene>
    <name evidence="1" type="ORF">AaE_001089</name>
</gene>
<sequence>MKMGRNFFRPTSTDHANRYFVDHVTRTFSIVAFKYGNRVCTSADLNEFNQQCVLPRDQDRAGAASEVSNQDMVRQLKQAWSGSFTATEATWRMWAATILRKPTHEHTVLVRDHPPTQMIHLFDSVSNGAQHRNANVQRSLVLARDVVQTAHEDLARICADAEGLVVRCKAGLVALEVKRRTIESSLDDVTRLEHSGGIPNILQDIPNTEDMEHMEF</sequence>
<dbReference type="Proteomes" id="UP000469452">
    <property type="component" value="Unassembled WGS sequence"/>
</dbReference>
<organism evidence="1 2">
    <name type="scientific">Aphanomyces astaci</name>
    <name type="common">Crayfish plague agent</name>
    <dbReference type="NCBI Taxonomy" id="112090"/>
    <lineage>
        <taxon>Eukaryota</taxon>
        <taxon>Sar</taxon>
        <taxon>Stramenopiles</taxon>
        <taxon>Oomycota</taxon>
        <taxon>Saprolegniomycetes</taxon>
        <taxon>Saprolegniales</taxon>
        <taxon>Verrucalvaceae</taxon>
        <taxon>Aphanomyces</taxon>
    </lineage>
</organism>
<dbReference type="VEuPathDB" id="FungiDB:H257_10503"/>
<name>A0A6A5AXS6_APHAT</name>
<dbReference type="EMBL" id="VJMI01002028">
    <property type="protein sequence ID" value="KAF0775211.1"/>
    <property type="molecule type" value="Genomic_DNA"/>
</dbReference>
<evidence type="ECO:0000313" key="1">
    <source>
        <dbReference type="EMBL" id="KAF0775211.1"/>
    </source>
</evidence>
<reference evidence="1 2" key="1">
    <citation type="submission" date="2019-06" db="EMBL/GenBank/DDBJ databases">
        <title>Genomics analysis of Aphanomyces spp. identifies a new class of oomycete effector associated with host adaptation.</title>
        <authorList>
            <person name="Gaulin E."/>
        </authorList>
    </citation>
    <scope>NUCLEOTIDE SEQUENCE [LARGE SCALE GENOMIC DNA]</scope>
    <source>
        <strain evidence="1 2">E</strain>
    </source>
</reference>
<proteinExistence type="predicted"/>
<evidence type="ECO:0000313" key="2">
    <source>
        <dbReference type="Proteomes" id="UP000469452"/>
    </source>
</evidence>
<accession>A0A6A5AXS6</accession>
<dbReference type="AlphaFoldDB" id="A0A6A5AXS6"/>
<protein>
    <submittedName>
        <fullName evidence="1">Uncharacterized protein</fullName>
    </submittedName>
</protein>
<comment type="caution">
    <text evidence="1">The sequence shown here is derived from an EMBL/GenBank/DDBJ whole genome shotgun (WGS) entry which is preliminary data.</text>
</comment>